<proteinExistence type="predicted"/>
<organism evidence="2 3">
    <name type="scientific">Mycena pura</name>
    <dbReference type="NCBI Taxonomy" id="153505"/>
    <lineage>
        <taxon>Eukaryota</taxon>
        <taxon>Fungi</taxon>
        <taxon>Dikarya</taxon>
        <taxon>Basidiomycota</taxon>
        <taxon>Agaricomycotina</taxon>
        <taxon>Agaricomycetes</taxon>
        <taxon>Agaricomycetidae</taxon>
        <taxon>Agaricales</taxon>
        <taxon>Marasmiineae</taxon>
        <taxon>Mycenaceae</taxon>
        <taxon>Mycena</taxon>
    </lineage>
</organism>
<protein>
    <submittedName>
        <fullName evidence="2">Uncharacterized protein</fullName>
    </submittedName>
</protein>
<keyword evidence="3" id="KW-1185">Reference proteome</keyword>
<dbReference type="AlphaFoldDB" id="A0AAD6V2P9"/>
<reference evidence="2" key="1">
    <citation type="submission" date="2023-03" db="EMBL/GenBank/DDBJ databases">
        <title>Massive genome expansion in bonnet fungi (Mycena s.s.) driven by repeated elements and novel gene families across ecological guilds.</title>
        <authorList>
            <consortium name="Lawrence Berkeley National Laboratory"/>
            <person name="Harder C.B."/>
            <person name="Miyauchi S."/>
            <person name="Viragh M."/>
            <person name="Kuo A."/>
            <person name="Thoen E."/>
            <person name="Andreopoulos B."/>
            <person name="Lu D."/>
            <person name="Skrede I."/>
            <person name="Drula E."/>
            <person name="Henrissat B."/>
            <person name="Morin E."/>
            <person name="Kohler A."/>
            <person name="Barry K."/>
            <person name="LaButti K."/>
            <person name="Morin E."/>
            <person name="Salamov A."/>
            <person name="Lipzen A."/>
            <person name="Mereny Z."/>
            <person name="Hegedus B."/>
            <person name="Baldrian P."/>
            <person name="Stursova M."/>
            <person name="Weitz H."/>
            <person name="Taylor A."/>
            <person name="Grigoriev I.V."/>
            <person name="Nagy L.G."/>
            <person name="Martin F."/>
            <person name="Kauserud H."/>
        </authorList>
    </citation>
    <scope>NUCLEOTIDE SEQUENCE</scope>
    <source>
        <strain evidence="2">9144</strain>
    </source>
</reference>
<dbReference type="EMBL" id="JARJCW010000059">
    <property type="protein sequence ID" value="KAJ7201269.1"/>
    <property type="molecule type" value="Genomic_DNA"/>
</dbReference>
<feature type="compositionally biased region" description="Basic and acidic residues" evidence="1">
    <location>
        <begin position="330"/>
        <end position="340"/>
    </location>
</feature>
<evidence type="ECO:0000313" key="2">
    <source>
        <dbReference type="EMBL" id="KAJ7201269.1"/>
    </source>
</evidence>
<accession>A0AAD6V2P9</accession>
<evidence type="ECO:0000313" key="3">
    <source>
        <dbReference type="Proteomes" id="UP001219525"/>
    </source>
</evidence>
<feature type="region of interest" description="Disordered" evidence="1">
    <location>
        <begin position="317"/>
        <end position="348"/>
    </location>
</feature>
<sequence length="480" mass="53614">MSLKNWSVWKRGSPAELTFTRINPNDPAHAKLFQSLNDVRLWLILNPHAMRTITTLTFDTDVAATSRIFMEREKSITAWLCHEPPEIYFEPLPCIGCTQRPPRTITDRKRTTKITLALSLLTAMSQLEAAIQRGDGQPFLKSKLMIVVFVLQRTLLHELAHAARSIFATGPSPTGLVEAHKQTNTPSGIETHEGRDLYGRAVKRGEIGWEMEARTGGEVHLRRSGVTGLQDLDGSAIIGMTMQVSKTLVRHVALERELTRRPAVREETLLTKLASANWDNIDADLASMPSTAAFQYYGSALRSADFAVPCGLWNHEQDGDEQEGICTQDGKGDKPGEPHQDNWLPDSPCPSSGTWDPFVDLSLVHDDDGSRPPEFTQFLLDEARVLVSLLRKHTQSSQQNNTNEPRNFLAIGSRCQWIFCAAVTSVTALSVSDAFEPVLLPRRVDVLQHKRRDARVLNAFRQDYCSTFPRYPIAQRAPAG</sequence>
<gene>
    <name evidence="2" type="ORF">GGX14DRAFT_656086</name>
</gene>
<dbReference type="Proteomes" id="UP001219525">
    <property type="component" value="Unassembled WGS sequence"/>
</dbReference>
<name>A0AAD6V2P9_9AGAR</name>
<comment type="caution">
    <text evidence="2">The sequence shown here is derived from an EMBL/GenBank/DDBJ whole genome shotgun (WGS) entry which is preliminary data.</text>
</comment>
<evidence type="ECO:0000256" key="1">
    <source>
        <dbReference type="SAM" id="MobiDB-lite"/>
    </source>
</evidence>